<evidence type="ECO:0000256" key="7">
    <source>
        <dbReference type="ARBA" id="ARBA00022723"/>
    </source>
</evidence>
<reference evidence="13" key="2">
    <citation type="submission" date="2008-08" db="EMBL/GenBank/DDBJ databases">
        <authorList>
            <consortium name="Diatom Consortium"/>
            <person name="Grigoriev I."/>
            <person name="Grimwood J."/>
            <person name="Kuo A."/>
            <person name="Otillar R.P."/>
            <person name="Salamov A."/>
            <person name="Detter J.C."/>
            <person name="Lindquist E."/>
            <person name="Shapiro H."/>
            <person name="Lucas S."/>
            <person name="Glavina del Rio T."/>
            <person name="Pitluck S."/>
            <person name="Rokhsar D."/>
            <person name="Bowler C."/>
        </authorList>
    </citation>
    <scope>GENOME REANNOTATION</scope>
    <source>
        <strain evidence="13">CCAP 1055/1</strain>
    </source>
</reference>
<dbReference type="GO" id="GO:0005658">
    <property type="term" value="C:alpha DNA polymerase:primase complex"/>
    <property type="evidence" value="ECO:0007669"/>
    <property type="project" value="UniProtKB-ARBA"/>
</dbReference>
<feature type="region of interest" description="Disordered" evidence="11">
    <location>
        <begin position="412"/>
        <end position="436"/>
    </location>
</feature>
<keyword evidence="8" id="KW-0862">Zinc</keyword>
<evidence type="ECO:0000256" key="4">
    <source>
        <dbReference type="ARBA" id="ARBA00022679"/>
    </source>
</evidence>
<dbReference type="GO" id="GO:0003899">
    <property type="term" value="F:DNA-directed RNA polymerase activity"/>
    <property type="evidence" value="ECO:0007669"/>
    <property type="project" value="InterPro"/>
</dbReference>
<evidence type="ECO:0000256" key="11">
    <source>
        <dbReference type="SAM" id="MobiDB-lite"/>
    </source>
</evidence>
<dbReference type="STRING" id="556484.B7G9B6"/>
<feature type="compositionally biased region" description="Basic and acidic residues" evidence="11">
    <location>
        <begin position="26"/>
        <end position="37"/>
    </location>
</feature>
<dbReference type="KEGG" id="pti:PHATRDRAFT_54992"/>
<gene>
    <name evidence="12" type="ORF">PHATRDRAFT_54992</name>
</gene>
<dbReference type="GO" id="GO:0046872">
    <property type="term" value="F:metal ion binding"/>
    <property type="evidence" value="ECO:0007669"/>
    <property type="project" value="UniProtKB-KW"/>
</dbReference>
<dbReference type="InParanoid" id="B7G9B6"/>
<evidence type="ECO:0000313" key="12">
    <source>
        <dbReference type="EMBL" id="EEC44927.1"/>
    </source>
</evidence>
<dbReference type="GO" id="GO:0006269">
    <property type="term" value="P:DNA replication, synthesis of primer"/>
    <property type="evidence" value="ECO:0007669"/>
    <property type="project" value="UniProtKB-KW"/>
</dbReference>
<feature type="region of interest" description="Disordered" evidence="11">
    <location>
        <begin position="16"/>
        <end position="37"/>
    </location>
</feature>
<dbReference type="PaxDb" id="2850-Phatr54992"/>
<keyword evidence="9" id="KW-0804">Transcription</keyword>
<dbReference type="Proteomes" id="UP000000759">
    <property type="component" value="Chromosome 20"/>
</dbReference>
<dbReference type="Gene3D" id="3.90.920.10">
    <property type="entry name" value="DNA primase, PRIM domain"/>
    <property type="match status" value="1"/>
</dbReference>
<evidence type="ECO:0000256" key="1">
    <source>
        <dbReference type="ARBA" id="ARBA00009762"/>
    </source>
</evidence>
<dbReference type="FunCoup" id="B7G9B6">
    <property type="interactions" value="155"/>
</dbReference>
<dbReference type="GeneID" id="7195298"/>
<organism evidence="12 13">
    <name type="scientific">Phaeodactylum tricornutum (strain CCAP 1055/1)</name>
    <dbReference type="NCBI Taxonomy" id="556484"/>
    <lineage>
        <taxon>Eukaryota</taxon>
        <taxon>Sar</taxon>
        <taxon>Stramenopiles</taxon>
        <taxon>Ochrophyta</taxon>
        <taxon>Bacillariophyta</taxon>
        <taxon>Bacillariophyceae</taxon>
        <taxon>Bacillariophycidae</taxon>
        <taxon>Naviculales</taxon>
        <taxon>Phaeodactylaceae</taxon>
        <taxon>Phaeodactylum</taxon>
    </lineage>
</organism>
<dbReference type="InterPro" id="IPR014052">
    <property type="entry name" value="DNA_primase_ssu_euk/arc"/>
</dbReference>
<dbReference type="CDD" id="cd04860">
    <property type="entry name" value="AE_Prim_S"/>
    <property type="match status" value="1"/>
</dbReference>
<evidence type="ECO:0000256" key="6">
    <source>
        <dbReference type="ARBA" id="ARBA00022705"/>
    </source>
</evidence>
<dbReference type="HOGENOM" id="CLU_028288_1_0_1"/>
<evidence type="ECO:0000256" key="3">
    <source>
        <dbReference type="ARBA" id="ARBA00022515"/>
    </source>
</evidence>
<evidence type="ECO:0000256" key="9">
    <source>
        <dbReference type="ARBA" id="ARBA00023163"/>
    </source>
</evidence>
<protein>
    <recommendedName>
        <fullName evidence="10">DNA primase</fullName>
        <ecNumber evidence="10">2.7.7.-</ecNumber>
    </recommendedName>
</protein>
<keyword evidence="6 10" id="KW-0235">DNA replication</keyword>
<feature type="non-terminal residue" evidence="12">
    <location>
        <position position="458"/>
    </location>
</feature>
<dbReference type="FunFam" id="3.90.920.10:FF:000003">
    <property type="entry name" value="DNA primase"/>
    <property type="match status" value="1"/>
</dbReference>
<evidence type="ECO:0000256" key="5">
    <source>
        <dbReference type="ARBA" id="ARBA00022695"/>
    </source>
</evidence>
<dbReference type="PANTHER" id="PTHR10536">
    <property type="entry name" value="DNA PRIMASE SMALL SUBUNIT"/>
    <property type="match status" value="1"/>
</dbReference>
<dbReference type="EC" id="2.7.7.-" evidence="10"/>
<reference evidence="12 13" key="1">
    <citation type="journal article" date="2008" name="Nature">
        <title>The Phaeodactylum genome reveals the evolutionary history of diatom genomes.</title>
        <authorList>
            <person name="Bowler C."/>
            <person name="Allen A.E."/>
            <person name="Badger J.H."/>
            <person name="Grimwood J."/>
            <person name="Jabbari K."/>
            <person name="Kuo A."/>
            <person name="Maheswari U."/>
            <person name="Martens C."/>
            <person name="Maumus F."/>
            <person name="Otillar R.P."/>
            <person name="Rayko E."/>
            <person name="Salamov A."/>
            <person name="Vandepoele K."/>
            <person name="Beszteri B."/>
            <person name="Gruber A."/>
            <person name="Heijde M."/>
            <person name="Katinka M."/>
            <person name="Mock T."/>
            <person name="Valentin K."/>
            <person name="Verret F."/>
            <person name="Berges J.A."/>
            <person name="Brownlee C."/>
            <person name="Cadoret J.P."/>
            <person name="Chiovitti A."/>
            <person name="Choi C.J."/>
            <person name="Coesel S."/>
            <person name="De Martino A."/>
            <person name="Detter J.C."/>
            <person name="Durkin C."/>
            <person name="Falciatore A."/>
            <person name="Fournet J."/>
            <person name="Haruta M."/>
            <person name="Huysman M.J."/>
            <person name="Jenkins B.D."/>
            <person name="Jiroutova K."/>
            <person name="Jorgensen R.E."/>
            <person name="Joubert Y."/>
            <person name="Kaplan A."/>
            <person name="Kroger N."/>
            <person name="Kroth P.G."/>
            <person name="La Roche J."/>
            <person name="Lindquist E."/>
            <person name="Lommer M."/>
            <person name="Martin-Jezequel V."/>
            <person name="Lopez P.J."/>
            <person name="Lucas S."/>
            <person name="Mangogna M."/>
            <person name="McGinnis K."/>
            <person name="Medlin L.K."/>
            <person name="Montsant A."/>
            <person name="Oudot-Le Secq M.P."/>
            <person name="Napoli C."/>
            <person name="Obornik M."/>
            <person name="Parker M.S."/>
            <person name="Petit J.L."/>
            <person name="Porcel B.M."/>
            <person name="Poulsen N."/>
            <person name="Robison M."/>
            <person name="Rychlewski L."/>
            <person name="Rynearson T.A."/>
            <person name="Schmutz J."/>
            <person name="Shapiro H."/>
            <person name="Siaut M."/>
            <person name="Stanley M."/>
            <person name="Sussman M.R."/>
            <person name="Taylor A.R."/>
            <person name="Vardi A."/>
            <person name="von Dassow P."/>
            <person name="Vyverman W."/>
            <person name="Willis A."/>
            <person name="Wyrwicz L.S."/>
            <person name="Rokhsar D.S."/>
            <person name="Weissenbach J."/>
            <person name="Armbrust E.V."/>
            <person name="Green B.R."/>
            <person name="Van de Peer Y."/>
            <person name="Grigoriev I.V."/>
        </authorList>
    </citation>
    <scope>NUCLEOTIDE SEQUENCE [LARGE SCALE GENOMIC DNA]</scope>
    <source>
        <strain evidence="12 13">CCAP 1055/1</strain>
    </source>
</reference>
<dbReference type="Pfam" id="PF01896">
    <property type="entry name" value="DNA_primase_S"/>
    <property type="match status" value="1"/>
</dbReference>
<dbReference type="eggNOG" id="KOG2851">
    <property type="taxonomic scope" value="Eukaryota"/>
</dbReference>
<comment type="similarity">
    <text evidence="1 10">Belongs to the eukaryotic-type primase small subunit family.</text>
</comment>
<keyword evidence="5" id="KW-0548">Nucleotidyltransferase</keyword>
<sequence>MTAAVAEVTNVYHRPDGIRSASTTRSDSHGDATEHQHENVVYSPELLSVYYARLFPYSLLHTWLSYGTRDPTVFAHREFSFTIEPVPGEEIYLRYQSFRNESELAAAVRQRRPTKIDIGAVFSHAPRDRAVVPTLRPVQRELVFDIDLTDYDDVRACGCTGARICPVCWGFMRTAVAVMDTVLRDDFGFGHVAWVYSGRRGIHAWVCDPAARELTDAARAAVASYCEIQLGSDQNQQVVLTHPLHPAIQRALQVLEPWFVEHVLPAQGHGLLATPAACDAFLQTIPDAAATVRAHLQTSWATRTHAPAEKWREVRTHFQIFLEKSATAKVRKTMSLPERERLETWTAGVVLRYSYPRLDINVSKMRNHLLKSPFCVHPKTGRVCVPIADFETFDPFAVPTLPQLVRELDEYHSTNASTSTPTSDSTTHPPTAGPDWQKTSLRAYLEPFQRNFLEPLGR</sequence>
<dbReference type="SUPFAM" id="SSF56747">
    <property type="entry name" value="Prim-pol domain"/>
    <property type="match status" value="1"/>
</dbReference>
<dbReference type="RefSeq" id="XP_002183745.1">
    <property type="nucleotide sequence ID" value="XM_002183709.1"/>
</dbReference>
<dbReference type="EMBL" id="CM000622">
    <property type="protein sequence ID" value="EEC44927.1"/>
    <property type="molecule type" value="Genomic_DNA"/>
</dbReference>
<evidence type="ECO:0000256" key="8">
    <source>
        <dbReference type="ARBA" id="ARBA00022833"/>
    </source>
</evidence>
<dbReference type="AlphaFoldDB" id="B7G9B6"/>
<keyword evidence="4 10" id="KW-0808">Transferase</keyword>
<evidence type="ECO:0000313" key="13">
    <source>
        <dbReference type="Proteomes" id="UP000000759"/>
    </source>
</evidence>
<proteinExistence type="inferred from homology"/>
<keyword evidence="3 10" id="KW-0639">Primosome</keyword>
<evidence type="ECO:0000256" key="10">
    <source>
        <dbReference type="RuleBase" id="RU003514"/>
    </source>
</evidence>
<name>B7G9B6_PHATC</name>
<dbReference type="NCBIfam" id="TIGR00335">
    <property type="entry name" value="primase_sml"/>
    <property type="match status" value="1"/>
</dbReference>
<feature type="compositionally biased region" description="Low complexity" evidence="11">
    <location>
        <begin position="413"/>
        <end position="430"/>
    </location>
</feature>
<accession>B7G9B6</accession>
<dbReference type="OrthoDB" id="19606at2759"/>
<keyword evidence="2 10" id="KW-0240">DNA-directed RNA polymerase</keyword>
<keyword evidence="13" id="KW-1185">Reference proteome</keyword>
<keyword evidence="7" id="KW-0479">Metal-binding</keyword>
<evidence type="ECO:0000256" key="2">
    <source>
        <dbReference type="ARBA" id="ARBA00022478"/>
    </source>
</evidence>
<dbReference type="InterPro" id="IPR002755">
    <property type="entry name" value="DNA_primase_S"/>
</dbReference>